<organism evidence="1 2">
    <name type="scientific">Thiohalobacter thiocyanaticus</name>
    <dbReference type="NCBI Taxonomy" id="585455"/>
    <lineage>
        <taxon>Bacteria</taxon>
        <taxon>Pseudomonadati</taxon>
        <taxon>Pseudomonadota</taxon>
        <taxon>Gammaproteobacteria</taxon>
        <taxon>Thiohalobacterales</taxon>
        <taxon>Thiohalobacteraceae</taxon>
        <taxon>Thiohalobacter</taxon>
    </lineage>
</organism>
<dbReference type="Pfam" id="PF03864">
    <property type="entry name" value="Phage_cap_E"/>
    <property type="match status" value="1"/>
</dbReference>
<evidence type="ECO:0000313" key="2">
    <source>
        <dbReference type="Proteomes" id="UP000287798"/>
    </source>
</evidence>
<dbReference type="InterPro" id="IPR005564">
    <property type="entry name" value="Major_capsid_GpE"/>
</dbReference>
<dbReference type="HAMAP" id="MF_04133">
    <property type="entry name" value="CAPSID_LAMBDA"/>
    <property type="match status" value="1"/>
</dbReference>
<dbReference type="RefSeq" id="WP_125179913.1">
    <property type="nucleotide sequence ID" value="NZ_QZMU01000001.1"/>
</dbReference>
<keyword evidence="2" id="KW-1185">Reference proteome</keyword>
<dbReference type="Gene3D" id="3.30.1930.10">
    <property type="entry name" value="capsid protein of prophage domain"/>
    <property type="match status" value="1"/>
</dbReference>
<dbReference type="OrthoDB" id="5449178at2"/>
<protein>
    <submittedName>
        <fullName evidence="1">Major capsid protein</fullName>
    </submittedName>
</protein>
<gene>
    <name evidence="1" type="ORF">D6C00_01000</name>
</gene>
<dbReference type="EMBL" id="QZMU01000001">
    <property type="protein sequence ID" value="RRQ20699.1"/>
    <property type="molecule type" value="Genomic_DNA"/>
</dbReference>
<dbReference type="AlphaFoldDB" id="A0A426QG26"/>
<dbReference type="Gene3D" id="3.15.30.10">
    <property type="entry name" value="putative capsid protein of prophage domain like"/>
    <property type="match status" value="1"/>
</dbReference>
<dbReference type="Proteomes" id="UP000287798">
    <property type="component" value="Unassembled WGS sequence"/>
</dbReference>
<comment type="caution">
    <text evidence="1">The sequence shown here is derived from an EMBL/GenBank/DDBJ whole genome shotgun (WGS) entry which is preliminary data.</text>
</comment>
<reference evidence="1 2" key="1">
    <citation type="journal article" date="2010" name="Int. J. Syst. Evol. Microbiol.">
        <title>Thiohalobacter thiocyanaticus gen. nov., sp. nov., a moderately halophilic, sulfur-oxidizing gammaproteobacterium from hypersaline lakes, that utilizes thiocyanate.</title>
        <authorList>
            <person name="Sorokin D.Y."/>
            <person name="Kovaleva O.L."/>
            <person name="Tourova T.P."/>
            <person name="Muyzer G."/>
        </authorList>
    </citation>
    <scope>NUCLEOTIDE SEQUENCE [LARGE SCALE GENOMIC DNA]</scope>
    <source>
        <strain evidence="1 2">Hrh1</strain>
    </source>
</reference>
<accession>A0A426QG26</accession>
<evidence type="ECO:0000313" key="1">
    <source>
        <dbReference type="EMBL" id="RRQ20699.1"/>
    </source>
</evidence>
<name>A0A426QG26_9GAMM</name>
<sequence>MPIDMFETRTMLQALREMKPPRTFLLDSFFRDVQTFGTEAVDMDIVKGKRKLAPFVSPLHEGKVVKREGYTIETFKPPYVKPKRPTRAQDYLNRIPSESAYTGSITQQQRAAAKRDADIMDLTKSIVRREEWMAAQALTTGQVHVVGEGIDAVVDFQFDASQVVTLTGANLWTDASSDPIKDLRTWKQERSRASGASPDRAIIGSNVVDPLLARLEDKLDQRRIDLGNIRPRELADGVTYLGYLRVPGIDLFTYDEWYLDANDVEQPMVPVDGVILGSTRAQTVRAYGAIQDVQAAMSGLAEAQYFPKSWIESDPSVRWLMVQSAPLVIPTQVGAFMSATVI</sequence>
<proteinExistence type="inferred from homology"/>